<evidence type="ECO:0000313" key="1">
    <source>
        <dbReference type="EMBL" id="OGM29986.1"/>
    </source>
</evidence>
<comment type="caution">
    <text evidence="1">The sequence shown here is derived from an EMBL/GenBank/DDBJ whole genome shotgun (WGS) entry which is preliminary data.</text>
</comment>
<name>A0A1F7YRP0_9BACT</name>
<accession>A0A1F7YRP0</accession>
<reference evidence="1 2" key="1">
    <citation type="journal article" date="2016" name="Nat. Commun.">
        <title>Thousands of microbial genomes shed light on interconnected biogeochemical processes in an aquifer system.</title>
        <authorList>
            <person name="Anantharaman K."/>
            <person name="Brown C.T."/>
            <person name="Hug L.A."/>
            <person name="Sharon I."/>
            <person name="Castelle C.J."/>
            <person name="Probst A.J."/>
            <person name="Thomas B.C."/>
            <person name="Singh A."/>
            <person name="Wilkins M.J."/>
            <person name="Karaoz U."/>
            <person name="Brodie E.L."/>
            <person name="Williams K.H."/>
            <person name="Hubbard S.S."/>
            <person name="Banfield J.F."/>
        </authorList>
    </citation>
    <scope>NUCLEOTIDE SEQUENCE [LARGE SCALE GENOMIC DNA]</scope>
</reference>
<dbReference type="EMBL" id="MGGM01000006">
    <property type="protein sequence ID" value="OGM29986.1"/>
    <property type="molecule type" value="Genomic_DNA"/>
</dbReference>
<dbReference type="STRING" id="1802500.A2801_00510"/>
<sequence>MVILGFVGLGALLFAVVSLNSLSSHAGKRQQEISPKSSYQYSTNLADVAGGQASGHVEVKYDGTDYTLEAVFYNLPDPLEDEYYEGWVVRKKPLSVISTGHASKIGDNYTYTFETNRNLTDHTEYVLTLESNDGDPSLGESLFEGTLILR</sequence>
<organism evidence="1 2">
    <name type="scientific">Candidatus Woesebacteria bacterium RIFCSPHIGHO2_01_FULL_41_10</name>
    <dbReference type="NCBI Taxonomy" id="1802500"/>
    <lineage>
        <taxon>Bacteria</taxon>
        <taxon>Candidatus Woeseibacteriota</taxon>
    </lineage>
</organism>
<protein>
    <recommendedName>
        <fullName evidence="3">Anti-sigma factor</fullName>
    </recommendedName>
</protein>
<dbReference type="AlphaFoldDB" id="A0A1F7YRP0"/>
<proteinExistence type="predicted"/>
<evidence type="ECO:0008006" key="3">
    <source>
        <dbReference type="Google" id="ProtNLM"/>
    </source>
</evidence>
<evidence type="ECO:0000313" key="2">
    <source>
        <dbReference type="Proteomes" id="UP000177263"/>
    </source>
</evidence>
<gene>
    <name evidence="1" type="ORF">A2801_00510</name>
</gene>
<dbReference type="Proteomes" id="UP000177263">
    <property type="component" value="Unassembled WGS sequence"/>
</dbReference>